<protein>
    <submittedName>
        <fullName evidence="6">Ras-related protein Rab-1A-like</fullName>
    </submittedName>
</protein>
<keyword evidence="7" id="KW-1185">Reference proteome</keyword>
<evidence type="ECO:0000313" key="6">
    <source>
        <dbReference type="EMBL" id="KAI6653441.1"/>
    </source>
</evidence>
<keyword evidence="4" id="KW-0449">Lipoprotein</keyword>
<keyword evidence="5" id="KW-0636">Prenylation</keyword>
<reference evidence="6 7" key="1">
    <citation type="journal article" date="2023" name="BMC Biol.">
        <title>The compact genome of the sponge Oopsacas minuta (Hexactinellida) is lacking key metazoan core genes.</title>
        <authorList>
            <person name="Santini S."/>
            <person name="Schenkelaars Q."/>
            <person name="Jourda C."/>
            <person name="Duchesne M."/>
            <person name="Belahbib H."/>
            <person name="Rocher C."/>
            <person name="Selva M."/>
            <person name="Riesgo A."/>
            <person name="Vervoort M."/>
            <person name="Leys S.P."/>
            <person name="Kodjabachian L."/>
            <person name="Le Bivic A."/>
            <person name="Borchiellini C."/>
            <person name="Claverie J.M."/>
            <person name="Renard E."/>
        </authorList>
    </citation>
    <scope>NUCLEOTIDE SEQUENCE [LARGE SCALE GENOMIC DNA]</scope>
    <source>
        <strain evidence="6">SPO-2</strain>
    </source>
</reference>
<dbReference type="SMART" id="SM00173">
    <property type="entry name" value="RAS"/>
    <property type="match status" value="1"/>
</dbReference>
<dbReference type="NCBIfam" id="TIGR00231">
    <property type="entry name" value="small_GTP"/>
    <property type="match status" value="1"/>
</dbReference>
<dbReference type="InterPro" id="IPR027417">
    <property type="entry name" value="P-loop_NTPase"/>
</dbReference>
<dbReference type="Gene3D" id="3.40.50.300">
    <property type="entry name" value="P-loop containing nucleotide triphosphate hydrolases"/>
    <property type="match status" value="2"/>
</dbReference>
<evidence type="ECO:0000313" key="7">
    <source>
        <dbReference type="Proteomes" id="UP001165289"/>
    </source>
</evidence>
<dbReference type="PROSITE" id="PS51421">
    <property type="entry name" value="RAS"/>
    <property type="match status" value="2"/>
</dbReference>
<dbReference type="PROSITE" id="PS51419">
    <property type="entry name" value="RAB"/>
    <property type="match status" value="1"/>
</dbReference>
<evidence type="ECO:0000256" key="2">
    <source>
        <dbReference type="ARBA" id="ARBA00022741"/>
    </source>
</evidence>
<evidence type="ECO:0000256" key="5">
    <source>
        <dbReference type="ARBA" id="ARBA00023289"/>
    </source>
</evidence>
<evidence type="ECO:0000256" key="1">
    <source>
        <dbReference type="ARBA" id="ARBA00006270"/>
    </source>
</evidence>
<dbReference type="GO" id="GO:0003924">
    <property type="term" value="F:GTPase activity"/>
    <property type="evidence" value="ECO:0007669"/>
    <property type="project" value="InterPro"/>
</dbReference>
<name>A0AAV7JZK4_9METZ</name>
<evidence type="ECO:0000256" key="4">
    <source>
        <dbReference type="ARBA" id="ARBA00023288"/>
    </source>
</evidence>
<sequence>MPTNIIRIFVQTVIFSNDSRKLNCSPNIPKLLVGNKCDMTSQKIVDYSTAKEFADEMKINFIETSAKCAINVEQAFLTIVNMSVNYDYLFKLLIVGDSRVGKSNLLLRFVEDSYTEYFRLRPVDFRVHTVNVDGKTIKLQIWATFISFRFGKSLGAFKGYFRGAHGIMMVYDVTDQDTFSNIKQWLQEIETYCIPNACKLLVGNKCDMTSQKIIDYSTAKEFADEMKINFIETSAKCAINVEQAFLTIVCDIKRNLFENAERYNTGDIMHNNRVIIDPDSHIGDKRNTYCCRCC</sequence>
<keyword evidence="3" id="KW-0342">GTP-binding</keyword>
<dbReference type="FunFam" id="3.40.50.300:FF:001447">
    <property type="entry name" value="Ras-related protein Rab-1B"/>
    <property type="match status" value="2"/>
</dbReference>
<evidence type="ECO:0000256" key="3">
    <source>
        <dbReference type="ARBA" id="ARBA00023134"/>
    </source>
</evidence>
<dbReference type="EMBL" id="JAKMXF010000277">
    <property type="protein sequence ID" value="KAI6653441.1"/>
    <property type="molecule type" value="Genomic_DNA"/>
</dbReference>
<dbReference type="PANTHER" id="PTHR47980">
    <property type="entry name" value="LD44762P"/>
    <property type="match status" value="1"/>
</dbReference>
<dbReference type="PRINTS" id="PR00449">
    <property type="entry name" value="RASTRNSFRMNG"/>
</dbReference>
<proteinExistence type="inferred from homology"/>
<dbReference type="InterPro" id="IPR050305">
    <property type="entry name" value="Small_GTPase_Rab"/>
</dbReference>
<comment type="similarity">
    <text evidence="1">Belongs to the small GTPase superfamily. Rab family.</text>
</comment>
<dbReference type="SUPFAM" id="SSF52540">
    <property type="entry name" value="P-loop containing nucleoside triphosphate hydrolases"/>
    <property type="match status" value="2"/>
</dbReference>
<dbReference type="InterPro" id="IPR001806">
    <property type="entry name" value="Small_GTPase"/>
</dbReference>
<comment type="caution">
    <text evidence="6">The sequence shown here is derived from an EMBL/GenBank/DDBJ whole genome shotgun (WGS) entry which is preliminary data.</text>
</comment>
<dbReference type="AlphaFoldDB" id="A0AAV7JZK4"/>
<accession>A0AAV7JZK4</accession>
<dbReference type="SMART" id="SM00174">
    <property type="entry name" value="RHO"/>
    <property type="match status" value="1"/>
</dbReference>
<keyword evidence="2" id="KW-0547">Nucleotide-binding</keyword>
<dbReference type="InterPro" id="IPR005225">
    <property type="entry name" value="Small_GTP-bd"/>
</dbReference>
<dbReference type="Proteomes" id="UP001165289">
    <property type="component" value="Unassembled WGS sequence"/>
</dbReference>
<gene>
    <name evidence="6" type="ORF">LOD99_3660</name>
</gene>
<dbReference type="GO" id="GO:0005525">
    <property type="term" value="F:GTP binding"/>
    <property type="evidence" value="ECO:0007669"/>
    <property type="project" value="UniProtKB-KW"/>
</dbReference>
<dbReference type="SMART" id="SM00175">
    <property type="entry name" value="RAB"/>
    <property type="match status" value="1"/>
</dbReference>
<dbReference type="Pfam" id="PF00071">
    <property type="entry name" value="Ras"/>
    <property type="match status" value="2"/>
</dbReference>
<organism evidence="6 7">
    <name type="scientific">Oopsacas minuta</name>
    <dbReference type="NCBI Taxonomy" id="111878"/>
    <lineage>
        <taxon>Eukaryota</taxon>
        <taxon>Metazoa</taxon>
        <taxon>Porifera</taxon>
        <taxon>Hexactinellida</taxon>
        <taxon>Hexasterophora</taxon>
        <taxon>Lyssacinosida</taxon>
        <taxon>Leucopsacidae</taxon>
        <taxon>Oopsacas</taxon>
    </lineage>
</organism>